<keyword evidence="3" id="KW-1185">Reference proteome</keyword>
<protein>
    <submittedName>
        <fullName evidence="2">Uncharacterized protein</fullName>
    </submittedName>
</protein>
<dbReference type="AlphaFoldDB" id="U4LLL5"/>
<feature type="compositionally biased region" description="Polar residues" evidence="1">
    <location>
        <begin position="91"/>
        <end position="101"/>
    </location>
</feature>
<accession>U4LLL5</accession>
<reference evidence="2 3" key="1">
    <citation type="journal article" date="2013" name="PLoS Genet.">
        <title>The genome and development-dependent transcriptomes of Pyronema confluens: a window into fungal evolution.</title>
        <authorList>
            <person name="Traeger S."/>
            <person name="Altegoer F."/>
            <person name="Freitag M."/>
            <person name="Gabaldon T."/>
            <person name="Kempken F."/>
            <person name="Kumar A."/>
            <person name="Marcet-Houben M."/>
            <person name="Poggeler S."/>
            <person name="Stajich J.E."/>
            <person name="Nowrousian M."/>
        </authorList>
    </citation>
    <scope>NUCLEOTIDE SEQUENCE [LARGE SCALE GENOMIC DNA]</scope>
    <source>
        <strain evidence="3">CBS 100304</strain>
        <tissue evidence="2">Vegetative mycelium</tissue>
    </source>
</reference>
<name>U4LLL5_PYROM</name>
<dbReference type="EMBL" id="HF935431">
    <property type="protein sequence ID" value="CCX30245.1"/>
    <property type="molecule type" value="Genomic_DNA"/>
</dbReference>
<evidence type="ECO:0000256" key="1">
    <source>
        <dbReference type="SAM" id="MobiDB-lite"/>
    </source>
</evidence>
<evidence type="ECO:0000313" key="3">
    <source>
        <dbReference type="Proteomes" id="UP000018144"/>
    </source>
</evidence>
<dbReference type="Proteomes" id="UP000018144">
    <property type="component" value="Unassembled WGS sequence"/>
</dbReference>
<gene>
    <name evidence="2" type="ORF">PCON_08371</name>
</gene>
<sequence>MGGGRGGLEGVGVLRVGVELSAEPTVKPVVKPVVEAMKREVTSKVTGAVKMSANIEKKLPPRPYQQLDRQFSDINTGATDTPRSRSAALLGTSSIQSSSRVTLREPPWLHSTSTSAFESMQPITPFSTLEFSALEQSIWAIDEE</sequence>
<organism evidence="2 3">
    <name type="scientific">Pyronema omphalodes (strain CBS 100304)</name>
    <name type="common">Pyronema confluens</name>
    <dbReference type="NCBI Taxonomy" id="1076935"/>
    <lineage>
        <taxon>Eukaryota</taxon>
        <taxon>Fungi</taxon>
        <taxon>Dikarya</taxon>
        <taxon>Ascomycota</taxon>
        <taxon>Pezizomycotina</taxon>
        <taxon>Pezizomycetes</taxon>
        <taxon>Pezizales</taxon>
        <taxon>Pyronemataceae</taxon>
        <taxon>Pyronema</taxon>
    </lineage>
</organism>
<feature type="region of interest" description="Disordered" evidence="1">
    <location>
        <begin position="74"/>
        <end position="107"/>
    </location>
</feature>
<proteinExistence type="predicted"/>
<evidence type="ECO:0000313" key="2">
    <source>
        <dbReference type="EMBL" id="CCX30245.1"/>
    </source>
</evidence>